<dbReference type="InterPro" id="IPR000182">
    <property type="entry name" value="GNAT_dom"/>
</dbReference>
<keyword evidence="1 4" id="KW-0808">Transferase</keyword>
<dbReference type="EC" id="2.3.1.1" evidence="4"/>
<dbReference type="KEGG" id="sdyn:Mal52_19570"/>
<organism evidence="4 5">
    <name type="scientific">Symmachiella dynata</name>
    <dbReference type="NCBI Taxonomy" id="2527995"/>
    <lineage>
        <taxon>Bacteria</taxon>
        <taxon>Pseudomonadati</taxon>
        <taxon>Planctomycetota</taxon>
        <taxon>Planctomycetia</taxon>
        <taxon>Planctomycetales</taxon>
        <taxon>Planctomycetaceae</taxon>
        <taxon>Symmachiella</taxon>
    </lineage>
</organism>
<sequence length="148" mass="16421">MYCYLKMTDLDASAIQVRHAEIGDAQALSEFITPFVTEGKLLPRTVDELMGLIPHCFLAEFEGRIIACAALEIYSAKLAEVRSLAVSTNFQRTGIGKRLVTTCVELARSKNVLEVMAVTSSEDFFKSCGFDFTLPGEKKALFVRTRDD</sequence>
<keyword evidence="5" id="KW-1185">Reference proteome</keyword>
<evidence type="ECO:0000256" key="1">
    <source>
        <dbReference type="ARBA" id="ARBA00022679"/>
    </source>
</evidence>
<dbReference type="Gene3D" id="3.40.630.30">
    <property type="match status" value="1"/>
</dbReference>
<dbReference type="GO" id="GO:0006526">
    <property type="term" value="P:L-arginine biosynthetic process"/>
    <property type="evidence" value="ECO:0007669"/>
    <property type="project" value="InterPro"/>
</dbReference>
<dbReference type="AlphaFoldDB" id="A0A517ZLX6"/>
<accession>A0A517ZLX6</accession>
<keyword evidence="2 4" id="KW-0012">Acyltransferase</keyword>
<dbReference type="InterPro" id="IPR016181">
    <property type="entry name" value="Acyl_CoA_acyltransferase"/>
</dbReference>
<dbReference type="PROSITE" id="PS51186">
    <property type="entry name" value="GNAT"/>
    <property type="match status" value="1"/>
</dbReference>
<dbReference type="Pfam" id="PF00583">
    <property type="entry name" value="Acetyltransf_1"/>
    <property type="match status" value="1"/>
</dbReference>
<reference evidence="4 5" key="1">
    <citation type="submission" date="2019-02" db="EMBL/GenBank/DDBJ databases">
        <title>Deep-cultivation of Planctomycetes and their phenomic and genomic characterization uncovers novel biology.</title>
        <authorList>
            <person name="Wiegand S."/>
            <person name="Jogler M."/>
            <person name="Boedeker C."/>
            <person name="Pinto D."/>
            <person name="Vollmers J."/>
            <person name="Rivas-Marin E."/>
            <person name="Kohn T."/>
            <person name="Peeters S.H."/>
            <person name="Heuer A."/>
            <person name="Rast P."/>
            <person name="Oberbeckmann S."/>
            <person name="Bunk B."/>
            <person name="Jeske O."/>
            <person name="Meyerdierks A."/>
            <person name="Storesund J.E."/>
            <person name="Kallscheuer N."/>
            <person name="Luecker S."/>
            <person name="Lage O.M."/>
            <person name="Pohl T."/>
            <person name="Merkel B.J."/>
            <person name="Hornburger P."/>
            <person name="Mueller R.-W."/>
            <person name="Bruemmer F."/>
            <person name="Labrenz M."/>
            <person name="Spormann A.M."/>
            <person name="Op den Camp H."/>
            <person name="Overmann J."/>
            <person name="Amann R."/>
            <person name="Jetten M.S.M."/>
            <person name="Mascher T."/>
            <person name="Medema M.H."/>
            <person name="Devos D.P."/>
            <person name="Kaster A.-K."/>
            <person name="Ovreas L."/>
            <person name="Rohde M."/>
            <person name="Galperin M.Y."/>
            <person name="Jogler C."/>
        </authorList>
    </citation>
    <scope>NUCLEOTIDE SEQUENCE [LARGE SCALE GENOMIC DNA]</scope>
    <source>
        <strain evidence="4 5">Mal52</strain>
    </source>
</reference>
<evidence type="ECO:0000259" key="3">
    <source>
        <dbReference type="PROSITE" id="PS51186"/>
    </source>
</evidence>
<feature type="domain" description="N-acetyltransferase" evidence="3">
    <location>
        <begin position="15"/>
        <end position="148"/>
    </location>
</feature>
<evidence type="ECO:0000256" key="2">
    <source>
        <dbReference type="ARBA" id="ARBA00023315"/>
    </source>
</evidence>
<evidence type="ECO:0000313" key="4">
    <source>
        <dbReference type="EMBL" id="QDU43481.1"/>
    </source>
</evidence>
<dbReference type="GO" id="GO:0004042">
    <property type="term" value="F:L-glutamate N-acetyltransferase activity"/>
    <property type="evidence" value="ECO:0007669"/>
    <property type="project" value="InterPro"/>
</dbReference>
<dbReference type="PANTHER" id="PTHR30602:SF12">
    <property type="entry name" value="AMINO-ACID ACETYLTRANSFERASE NAGS1, CHLOROPLASTIC-RELATED"/>
    <property type="match status" value="1"/>
</dbReference>
<evidence type="ECO:0000313" key="5">
    <source>
        <dbReference type="Proteomes" id="UP000319383"/>
    </source>
</evidence>
<dbReference type="GO" id="GO:0005737">
    <property type="term" value="C:cytoplasm"/>
    <property type="evidence" value="ECO:0007669"/>
    <property type="project" value="InterPro"/>
</dbReference>
<gene>
    <name evidence="4" type="primary">argA</name>
    <name evidence="4" type="ORF">Mal52_19570</name>
</gene>
<dbReference type="Proteomes" id="UP000319383">
    <property type="component" value="Chromosome"/>
</dbReference>
<dbReference type="PANTHER" id="PTHR30602">
    <property type="entry name" value="AMINO-ACID ACETYLTRANSFERASE"/>
    <property type="match status" value="1"/>
</dbReference>
<proteinExistence type="predicted"/>
<dbReference type="SUPFAM" id="SSF55729">
    <property type="entry name" value="Acyl-CoA N-acyltransferases (Nat)"/>
    <property type="match status" value="1"/>
</dbReference>
<name>A0A517ZLX6_9PLAN</name>
<dbReference type="CDD" id="cd04301">
    <property type="entry name" value="NAT_SF"/>
    <property type="match status" value="1"/>
</dbReference>
<dbReference type="EMBL" id="CP036276">
    <property type="protein sequence ID" value="QDU43481.1"/>
    <property type="molecule type" value="Genomic_DNA"/>
</dbReference>
<dbReference type="InterPro" id="IPR010167">
    <property type="entry name" value="NH2A_AcTrfase"/>
</dbReference>
<protein>
    <submittedName>
        <fullName evidence="4">Amino-acid acetyltransferase</fullName>
        <ecNumber evidence="4">2.3.1.1</ecNumber>
    </submittedName>
</protein>